<proteinExistence type="predicted"/>
<dbReference type="EMBL" id="JAUEPR010000004">
    <property type="protein sequence ID" value="KAK0486455.1"/>
    <property type="molecule type" value="Genomic_DNA"/>
</dbReference>
<dbReference type="Gene3D" id="3.80.10.10">
    <property type="entry name" value="Ribonuclease Inhibitor"/>
    <property type="match status" value="1"/>
</dbReference>
<dbReference type="SUPFAM" id="SSF52047">
    <property type="entry name" value="RNI-like"/>
    <property type="match status" value="1"/>
</dbReference>
<evidence type="ECO:0000256" key="1">
    <source>
        <dbReference type="SAM" id="Coils"/>
    </source>
</evidence>
<accession>A0AA39PMA8</accession>
<evidence type="ECO:0000259" key="2">
    <source>
        <dbReference type="Pfam" id="PF12937"/>
    </source>
</evidence>
<dbReference type="Proteomes" id="UP001175227">
    <property type="component" value="Unassembled WGS sequence"/>
</dbReference>
<organism evidence="3 4">
    <name type="scientific">Armillaria novae-zelandiae</name>
    <dbReference type="NCBI Taxonomy" id="153914"/>
    <lineage>
        <taxon>Eukaryota</taxon>
        <taxon>Fungi</taxon>
        <taxon>Dikarya</taxon>
        <taxon>Basidiomycota</taxon>
        <taxon>Agaricomycotina</taxon>
        <taxon>Agaricomycetes</taxon>
        <taxon>Agaricomycetidae</taxon>
        <taxon>Agaricales</taxon>
        <taxon>Marasmiineae</taxon>
        <taxon>Physalacriaceae</taxon>
        <taxon>Armillaria</taxon>
    </lineage>
</organism>
<name>A0AA39PMA8_9AGAR</name>
<keyword evidence="4" id="KW-1185">Reference proteome</keyword>
<dbReference type="AlphaFoldDB" id="A0AA39PMA8"/>
<dbReference type="Pfam" id="PF12937">
    <property type="entry name" value="F-box-like"/>
    <property type="match status" value="1"/>
</dbReference>
<sequence>MTLWLTDNPSPFPDLISVNGVASAKDAILINDYLQKVHGEIQRFEAILKEVQEEKIRLQSVADSHSALMSSFRKFPPEVLATIFQHTIIIPPLEDSRWLPRDMNCIYKELCKLSSVCREWRATVLSTPSLWAQICIGMPWFGRSENLVPLLETMLARSREADLSIGCKLREYNWGGSEQNIPALLECLVPTSYRWKHASLELDRVTVDIYEQFRGRLPLLETLRLSSESQSEVVWENVCAFEHAPRLRELALGEGLFFVNEFPLPWSQITSLYVDYQIEPDDLLAVFSITPNLQFLRMSKQDDDGSGGAWHDDFIVCSTLRQLDVADPSLFRLATLPSLEEISANLCYTDVEEDEQYGEDFFHSFLHRSQCPIQKLTLHFKKSFSSFDWLFDQAFRLTCLEVTLYTMDSTLGLFHMIADTPILPQLQYMKVVCIALEIYSELTDVGLGISAAGLFLSRYRSSEATILSVHLKVIQGGRMVDTLPQHVSVHASIGSSFLSEEFWACFEDYLGETQDLRSRIVTEKKERCATMCMNLPLHDM</sequence>
<evidence type="ECO:0000313" key="3">
    <source>
        <dbReference type="EMBL" id="KAK0486455.1"/>
    </source>
</evidence>
<reference evidence="3" key="1">
    <citation type="submission" date="2023-06" db="EMBL/GenBank/DDBJ databases">
        <authorList>
            <consortium name="Lawrence Berkeley National Laboratory"/>
            <person name="Ahrendt S."/>
            <person name="Sahu N."/>
            <person name="Indic B."/>
            <person name="Wong-Bajracharya J."/>
            <person name="Merenyi Z."/>
            <person name="Ke H.-M."/>
            <person name="Monk M."/>
            <person name="Kocsube S."/>
            <person name="Drula E."/>
            <person name="Lipzen A."/>
            <person name="Balint B."/>
            <person name="Henrissat B."/>
            <person name="Andreopoulos B."/>
            <person name="Martin F.M."/>
            <person name="Harder C.B."/>
            <person name="Rigling D."/>
            <person name="Ford K.L."/>
            <person name="Foster G.D."/>
            <person name="Pangilinan J."/>
            <person name="Papanicolaou A."/>
            <person name="Barry K."/>
            <person name="LaButti K."/>
            <person name="Viragh M."/>
            <person name="Koriabine M."/>
            <person name="Yan M."/>
            <person name="Riley R."/>
            <person name="Champramary S."/>
            <person name="Plett K.L."/>
            <person name="Tsai I.J."/>
            <person name="Slot J."/>
            <person name="Sipos G."/>
            <person name="Plett J."/>
            <person name="Nagy L.G."/>
            <person name="Grigoriev I.V."/>
        </authorList>
    </citation>
    <scope>NUCLEOTIDE SEQUENCE</scope>
    <source>
        <strain evidence="3">ICMP 16352</strain>
    </source>
</reference>
<dbReference type="InterPro" id="IPR036047">
    <property type="entry name" value="F-box-like_dom_sf"/>
</dbReference>
<gene>
    <name evidence="3" type="ORF">IW261DRAFT_1455591</name>
</gene>
<dbReference type="InterPro" id="IPR032675">
    <property type="entry name" value="LRR_dom_sf"/>
</dbReference>
<keyword evidence="1" id="KW-0175">Coiled coil</keyword>
<feature type="coiled-coil region" evidence="1">
    <location>
        <begin position="34"/>
        <end position="61"/>
    </location>
</feature>
<dbReference type="InterPro" id="IPR001810">
    <property type="entry name" value="F-box_dom"/>
</dbReference>
<protein>
    <recommendedName>
        <fullName evidence="2">F-box domain-containing protein</fullName>
    </recommendedName>
</protein>
<comment type="caution">
    <text evidence="3">The sequence shown here is derived from an EMBL/GenBank/DDBJ whole genome shotgun (WGS) entry which is preliminary data.</text>
</comment>
<feature type="domain" description="F-box" evidence="2">
    <location>
        <begin position="76"/>
        <end position="136"/>
    </location>
</feature>
<evidence type="ECO:0000313" key="4">
    <source>
        <dbReference type="Proteomes" id="UP001175227"/>
    </source>
</evidence>
<dbReference type="SUPFAM" id="SSF81383">
    <property type="entry name" value="F-box domain"/>
    <property type="match status" value="1"/>
</dbReference>